<dbReference type="Gene3D" id="2.60.40.10">
    <property type="entry name" value="Immunoglobulins"/>
    <property type="match status" value="2"/>
</dbReference>
<dbReference type="InterPro" id="IPR013106">
    <property type="entry name" value="Ig_V-set"/>
</dbReference>
<keyword evidence="2" id="KW-0391">Immunity</keyword>
<dbReference type="CDD" id="cd05769">
    <property type="entry name" value="IgC1_TCR_beta"/>
    <property type="match status" value="1"/>
</dbReference>
<evidence type="ECO:0000256" key="3">
    <source>
        <dbReference type="SAM" id="SignalP"/>
    </source>
</evidence>
<dbReference type="InterPro" id="IPR013783">
    <property type="entry name" value="Ig-like_fold"/>
</dbReference>
<feature type="domain" description="Ig-like" evidence="4">
    <location>
        <begin position="45"/>
        <end position="137"/>
    </location>
</feature>
<dbReference type="Proteomes" id="UP000005226">
    <property type="component" value="Chromosome 2"/>
</dbReference>
<reference evidence="5" key="2">
    <citation type="submission" date="2025-08" db="UniProtKB">
        <authorList>
            <consortium name="Ensembl"/>
        </authorList>
    </citation>
    <scope>IDENTIFICATION</scope>
</reference>
<dbReference type="SMART" id="SM00407">
    <property type="entry name" value="IGc1"/>
    <property type="match status" value="1"/>
</dbReference>
<reference evidence="5" key="3">
    <citation type="submission" date="2025-09" db="UniProtKB">
        <authorList>
            <consortium name="Ensembl"/>
        </authorList>
    </citation>
    <scope>IDENTIFICATION</scope>
</reference>
<dbReference type="Ensembl" id="ENSTRUT00000051462.2">
    <property type="protein sequence ID" value="ENSTRUP00000051386.2"/>
    <property type="gene ID" value="ENSTRUG00000026200.1"/>
</dbReference>
<dbReference type="SUPFAM" id="SSF48726">
    <property type="entry name" value="Immunoglobulin"/>
    <property type="match status" value="2"/>
</dbReference>
<evidence type="ECO:0000259" key="4">
    <source>
        <dbReference type="PROSITE" id="PS50835"/>
    </source>
</evidence>
<feature type="domain" description="Ig-like" evidence="4">
    <location>
        <begin position="164"/>
        <end position="241"/>
    </location>
</feature>
<dbReference type="Pfam" id="PF07654">
    <property type="entry name" value="C1-set"/>
    <property type="match status" value="1"/>
</dbReference>
<feature type="chain" id="PRO_5025358663" description="Ig-like domain-containing protein" evidence="3">
    <location>
        <begin position="16"/>
        <end position="266"/>
    </location>
</feature>
<protein>
    <recommendedName>
        <fullName evidence="4">Ig-like domain-containing protein</fullName>
    </recommendedName>
</protein>
<dbReference type="InterPro" id="IPR050413">
    <property type="entry name" value="TCR_beta_variable"/>
</dbReference>
<name>A0A3B5K1J6_TAKRU</name>
<dbReference type="Pfam" id="PF07686">
    <property type="entry name" value="V-set"/>
    <property type="match status" value="1"/>
</dbReference>
<proteinExistence type="predicted"/>
<reference evidence="5 6" key="1">
    <citation type="journal article" date="2011" name="Genome Biol. Evol.">
        <title>Integration of the genetic map and genome assembly of fugu facilitates insights into distinct features of genome evolution in teleosts and mammals.</title>
        <authorList>
            <person name="Kai W."/>
            <person name="Kikuchi K."/>
            <person name="Tohari S."/>
            <person name="Chew A.K."/>
            <person name="Tay A."/>
            <person name="Fujiwara A."/>
            <person name="Hosoya S."/>
            <person name="Suetake H."/>
            <person name="Naruse K."/>
            <person name="Brenner S."/>
            <person name="Suzuki Y."/>
            <person name="Venkatesh B."/>
        </authorList>
    </citation>
    <scope>NUCLEOTIDE SEQUENCE [LARGE SCALE GENOMIC DNA]</scope>
</reference>
<dbReference type="GO" id="GO:0007166">
    <property type="term" value="P:cell surface receptor signaling pathway"/>
    <property type="evidence" value="ECO:0007669"/>
    <property type="project" value="TreeGrafter"/>
</dbReference>
<dbReference type="CDD" id="cd00099">
    <property type="entry name" value="IgV"/>
    <property type="match status" value="1"/>
</dbReference>
<dbReference type="InterPro" id="IPR003599">
    <property type="entry name" value="Ig_sub"/>
</dbReference>
<dbReference type="GO" id="GO:0002376">
    <property type="term" value="P:immune system process"/>
    <property type="evidence" value="ECO:0007669"/>
    <property type="project" value="UniProtKB-KW"/>
</dbReference>
<organism evidence="5 6">
    <name type="scientific">Takifugu rubripes</name>
    <name type="common">Japanese pufferfish</name>
    <name type="synonym">Fugu rubripes</name>
    <dbReference type="NCBI Taxonomy" id="31033"/>
    <lineage>
        <taxon>Eukaryota</taxon>
        <taxon>Metazoa</taxon>
        <taxon>Chordata</taxon>
        <taxon>Craniata</taxon>
        <taxon>Vertebrata</taxon>
        <taxon>Euteleostomi</taxon>
        <taxon>Actinopterygii</taxon>
        <taxon>Neopterygii</taxon>
        <taxon>Teleostei</taxon>
        <taxon>Neoteleostei</taxon>
        <taxon>Acanthomorphata</taxon>
        <taxon>Eupercaria</taxon>
        <taxon>Tetraodontiformes</taxon>
        <taxon>Tetradontoidea</taxon>
        <taxon>Tetraodontidae</taxon>
        <taxon>Takifugu</taxon>
    </lineage>
</organism>
<evidence type="ECO:0000313" key="5">
    <source>
        <dbReference type="Ensembl" id="ENSTRUP00000051386.2"/>
    </source>
</evidence>
<dbReference type="PROSITE" id="PS50835">
    <property type="entry name" value="IG_LIKE"/>
    <property type="match status" value="2"/>
</dbReference>
<dbReference type="GO" id="GO:0005886">
    <property type="term" value="C:plasma membrane"/>
    <property type="evidence" value="ECO:0007669"/>
    <property type="project" value="TreeGrafter"/>
</dbReference>
<dbReference type="SMART" id="SM00406">
    <property type="entry name" value="IGv"/>
    <property type="match status" value="1"/>
</dbReference>
<dbReference type="GeneTree" id="ENSGT00940000164625"/>
<dbReference type="PANTHER" id="PTHR23268">
    <property type="entry name" value="T-CELL RECEPTOR BETA CHAIN"/>
    <property type="match status" value="1"/>
</dbReference>
<evidence type="ECO:0000313" key="6">
    <source>
        <dbReference type="Proteomes" id="UP000005226"/>
    </source>
</evidence>
<dbReference type="InterPro" id="IPR003597">
    <property type="entry name" value="Ig_C1-set"/>
</dbReference>
<feature type="signal peptide" evidence="3">
    <location>
        <begin position="1"/>
        <end position="15"/>
    </location>
</feature>
<evidence type="ECO:0000256" key="2">
    <source>
        <dbReference type="ARBA" id="ARBA00022859"/>
    </source>
</evidence>
<sequence length="266" mass="28998">MLLVVCSLYLSAAQGKKVRPKNRGCTATVAITSSALLLTAAADDKSVRQTPPSITKREGDALVSGIKCSHSISSYNQIYWYKQDESRALKLLGYLYTNNQNVEEDVKGKISFDGDGRSGSSLSIAAVGLKDSGVYFCCDNYDPAIFGSGTRVTVLEPGLSVTGPTVTLLPPSSRECRNQKHQKRKKTIVCVASGFYPDHVSVSWEVNGQKVTDGVATDGAALRPEGRFYRISSRLRVSAEDWFRPDSDFTSLRSRAKVRDTISPDL</sequence>
<evidence type="ECO:0000256" key="1">
    <source>
        <dbReference type="ARBA" id="ARBA00022729"/>
    </source>
</evidence>
<keyword evidence="1 3" id="KW-0732">Signal</keyword>
<dbReference type="InterPro" id="IPR036179">
    <property type="entry name" value="Ig-like_dom_sf"/>
</dbReference>
<dbReference type="InterPro" id="IPR007110">
    <property type="entry name" value="Ig-like_dom"/>
</dbReference>
<dbReference type="PANTHER" id="PTHR23268:SF102">
    <property type="entry name" value="IMMUNOGLOBULIN V-SET DOMAIN-CONTAINING PROTEIN"/>
    <property type="match status" value="1"/>
</dbReference>
<keyword evidence="6" id="KW-1185">Reference proteome</keyword>
<accession>A0A3B5K1J6</accession>
<dbReference type="AlphaFoldDB" id="A0A3B5K1J6"/>
<dbReference type="SMART" id="SM00409">
    <property type="entry name" value="IG"/>
    <property type="match status" value="1"/>
</dbReference>
<dbReference type="InParanoid" id="A0A3B5K1J6"/>